<evidence type="ECO:0000313" key="3">
    <source>
        <dbReference type="Proteomes" id="UP000289784"/>
    </source>
</evidence>
<keyword evidence="3" id="KW-1185">Reference proteome</keyword>
<evidence type="ECO:0000313" key="2">
    <source>
        <dbReference type="EMBL" id="RXR02012.1"/>
    </source>
</evidence>
<sequence length="239" mass="26358">MARASQRGPVPGPAFIRQLARLTDAQIPQPTAALSDRLGQWVDWNRALVLSKALDGALPPPDTSAPPFDEAAEQECARVRAALVESIVQDPLPAQPKPREQEASSPPDYAPFRQRYQSLQRAMLSSTGRLRGRLRDMLAQQSQDKARLAEVDAVMEMTLSPREQALLARVPDLLGEHFQRLRPAVAETRDPDGPPETGAEPASQAWLLTFHADMRQTLLGELEVRFHPIDALLAALRTS</sequence>
<dbReference type="InterPro" id="IPR021783">
    <property type="entry name" value="DUF3348"/>
</dbReference>
<dbReference type="Proteomes" id="UP000289784">
    <property type="component" value="Unassembled WGS sequence"/>
</dbReference>
<accession>A0A4Q1JS17</accession>
<dbReference type="AlphaFoldDB" id="A0A4Q1JS17"/>
<comment type="caution">
    <text evidence="2">The sequence shown here is derived from an EMBL/GenBank/DDBJ whole genome shotgun (WGS) entry which is preliminary data.</text>
</comment>
<organism evidence="2 3">
    <name type="scientific">Pseudoxanthomonas composti</name>
    <dbReference type="NCBI Taxonomy" id="2137479"/>
    <lineage>
        <taxon>Bacteria</taxon>
        <taxon>Pseudomonadati</taxon>
        <taxon>Pseudomonadota</taxon>
        <taxon>Gammaproteobacteria</taxon>
        <taxon>Lysobacterales</taxon>
        <taxon>Lysobacteraceae</taxon>
        <taxon>Pseudoxanthomonas</taxon>
    </lineage>
</organism>
<proteinExistence type="predicted"/>
<feature type="region of interest" description="Disordered" evidence="1">
    <location>
        <begin position="90"/>
        <end position="110"/>
    </location>
</feature>
<dbReference type="Pfam" id="PF11828">
    <property type="entry name" value="DUF3348"/>
    <property type="match status" value="1"/>
</dbReference>
<dbReference type="EMBL" id="SAWZ01000009">
    <property type="protein sequence ID" value="RXR02012.1"/>
    <property type="molecule type" value="Genomic_DNA"/>
</dbReference>
<dbReference type="OrthoDB" id="5949373at2"/>
<protein>
    <submittedName>
        <fullName evidence="2">DUF3348 domain-containing protein</fullName>
    </submittedName>
</protein>
<name>A0A4Q1JS17_9GAMM</name>
<evidence type="ECO:0000256" key="1">
    <source>
        <dbReference type="SAM" id="MobiDB-lite"/>
    </source>
</evidence>
<reference evidence="2 3" key="1">
    <citation type="submission" date="2019-01" db="EMBL/GenBank/DDBJ databases">
        <title>Pseudoxanthomonas composti sp. nov., isolated from compost.</title>
        <authorList>
            <person name="Yang G."/>
        </authorList>
    </citation>
    <scope>NUCLEOTIDE SEQUENCE [LARGE SCALE GENOMIC DNA]</scope>
    <source>
        <strain evidence="2 3">GSS15</strain>
    </source>
</reference>
<dbReference type="RefSeq" id="WP_129472101.1">
    <property type="nucleotide sequence ID" value="NZ_SAWZ01000009.1"/>
</dbReference>
<gene>
    <name evidence="2" type="ORF">EPA99_15240</name>
</gene>